<dbReference type="AlphaFoldDB" id="A0AAV7ZD08"/>
<organism evidence="2 3">
    <name type="scientific">Anaeramoeba flamelloides</name>
    <dbReference type="NCBI Taxonomy" id="1746091"/>
    <lineage>
        <taxon>Eukaryota</taxon>
        <taxon>Metamonada</taxon>
        <taxon>Anaeramoebidae</taxon>
        <taxon>Anaeramoeba</taxon>
    </lineage>
</organism>
<evidence type="ECO:0000313" key="3">
    <source>
        <dbReference type="Proteomes" id="UP001146793"/>
    </source>
</evidence>
<evidence type="ECO:0000256" key="1">
    <source>
        <dbReference type="SAM" id="MobiDB-lite"/>
    </source>
</evidence>
<accession>A0AAV7ZD08</accession>
<feature type="region of interest" description="Disordered" evidence="1">
    <location>
        <begin position="223"/>
        <end position="275"/>
    </location>
</feature>
<feature type="compositionally biased region" description="Basic residues" evidence="1">
    <location>
        <begin position="251"/>
        <end position="269"/>
    </location>
</feature>
<sequence>MSDEKFRPLVWTNECSLSSAKDQALLNNTLKNRSKNEFETIRHNPKLKNIKRHYRNLSIVMNSFGEEKEKGKQKELEKKTINDQKTTQTNIINNQKEKEKELEWKQNINLQLIKKSSIKKTNLKQQISFKKVYKYSLICLLFPLSLLSKDEKNFESFRDSLDIYTSFGKSETHLTRKRFKRIKKAIIDYVNNRKMPIPTKPEKLTNQNILLVFEEKRRQLQLGIKNRRKESGEQKEKEKEKEKENENEKDKKKKKKKERKKKLIKKKKLITCGEK</sequence>
<evidence type="ECO:0000313" key="2">
    <source>
        <dbReference type="EMBL" id="KAJ3439026.1"/>
    </source>
</evidence>
<comment type="caution">
    <text evidence="2">The sequence shown here is derived from an EMBL/GenBank/DDBJ whole genome shotgun (WGS) entry which is preliminary data.</text>
</comment>
<reference evidence="2" key="1">
    <citation type="submission" date="2022-08" db="EMBL/GenBank/DDBJ databases">
        <title>Novel sulphate-reducing endosymbionts in the free-living metamonad Anaeramoeba.</title>
        <authorList>
            <person name="Jerlstrom-Hultqvist J."/>
            <person name="Cepicka I."/>
            <person name="Gallot-Lavallee L."/>
            <person name="Salas-Leiva D."/>
            <person name="Curtis B.A."/>
            <person name="Zahonova K."/>
            <person name="Pipaliya S."/>
            <person name="Dacks J."/>
            <person name="Roger A.J."/>
        </authorList>
    </citation>
    <scope>NUCLEOTIDE SEQUENCE</scope>
    <source>
        <strain evidence="2">Busselton2</strain>
    </source>
</reference>
<protein>
    <submittedName>
        <fullName evidence="2">Chascon isoform d-related</fullName>
    </submittedName>
</protein>
<proteinExistence type="predicted"/>
<gene>
    <name evidence="2" type="ORF">M0812_15041</name>
</gene>
<feature type="compositionally biased region" description="Basic and acidic residues" evidence="1">
    <location>
        <begin position="229"/>
        <end position="250"/>
    </location>
</feature>
<dbReference type="EMBL" id="JANTQA010000032">
    <property type="protein sequence ID" value="KAJ3439026.1"/>
    <property type="molecule type" value="Genomic_DNA"/>
</dbReference>
<name>A0AAV7ZD08_9EUKA</name>
<dbReference type="Proteomes" id="UP001146793">
    <property type="component" value="Unassembled WGS sequence"/>
</dbReference>